<dbReference type="SUPFAM" id="SSF53335">
    <property type="entry name" value="S-adenosyl-L-methionine-dependent methyltransferases"/>
    <property type="match status" value="1"/>
</dbReference>
<reference evidence="1" key="1">
    <citation type="submission" date="2018-01" db="EMBL/GenBank/DDBJ databases">
        <authorList>
            <consortium name="Urmite Genomes"/>
        </authorList>
    </citation>
    <scope>NUCLEOTIDE SEQUENCE [LARGE SCALE GENOMIC DNA]</scope>
    <source>
        <strain evidence="1">AFP003</strain>
    </source>
</reference>
<sequence length="241" mass="26924">MNRIKAVQRALDGRRRRVYLEIGVSTGTAFRHIAAEEKIAVDPAFALSARTRERAAAKSSATHYFETSSDAFFANETAFLEQRGIDVAFIDGLHTYRQVVRDVENTLRYLRDDGVILVHDCNPTRASIACPAESYADFRARHRWRDVSRGLTTSGTLAILWSGDVWKAIVLLRSTRGDLRMAVLACDFGVGVIRRGAPSTLLPYSDAQVEALQYADLAADRNRLLNLKPPAYLDEFLNSEC</sequence>
<keyword evidence="1" id="KW-0489">Methyltransferase</keyword>
<keyword evidence="2" id="KW-1185">Reference proteome</keyword>
<name>A0A2K4YAN8_9MYCO</name>
<keyword evidence="1" id="KW-0808">Transferase</keyword>
<proteinExistence type="predicted"/>
<dbReference type="OrthoDB" id="799111at2"/>
<dbReference type="InterPro" id="IPR029063">
    <property type="entry name" value="SAM-dependent_MTases_sf"/>
</dbReference>
<organism evidence="1 2">
    <name type="scientific">Mycobacterium ahvazicum</name>
    <dbReference type="NCBI Taxonomy" id="1964395"/>
    <lineage>
        <taxon>Bacteria</taxon>
        <taxon>Bacillati</taxon>
        <taxon>Actinomycetota</taxon>
        <taxon>Actinomycetes</taxon>
        <taxon>Mycobacteriales</taxon>
        <taxon>Mycobacteriaceae</taxon>
        <taxon>Mycobacterium</taxon>
        <taxon>Mycobacterium simiae complex</taxon>
    </lineage>
</organism>
<dbReference type="EMBL" id="FXEG02000002">
    <property type="protein sequence ID" value="SOX53843.1"/>
    <property type="molecule type" value="Genomic_DNA"/>
</dbReference>
<protein>
    <submittedName>
        <fullName evidence="1">Class I SAM-dependent methyltransferase</fullName>
    </submittedName>
</protein>
<dbReference type="Proteomes" id="UP000236318">
    <property type="component" value="Unassembled WGS sequence"/>
</dbReference>
<dbReference type="Pfam" id="PF13578">
    <property type="entry name" value="Methyltransf_24"/>
    <property type="match status" value="1"/>
</dbReference>
<evidence type="ECO:0000313" key="2">
    <source>
        <dbReference type="Proteomes" id="UP000236318"/>
    </source>
</evidence>
<comment type="caution">
    <text evidence="1">The sequence shown here is derived from an EMBL/GenBank/DDBJ whole genome shotgun (WGS) entry which is preliminary data.</text>
</comment>
<dbReference type="GO" id="GO:0032259">
    <property type="term" value="P:methylation"/>
    <property type="evidence" value="ECO:0007669"/>
    <property type="project" value="UniProtKB-KW"/>
</dbReference>
<dbReference type="RefSeq" id="WP_096287357.1">
    <property type="nucleotide sequence ID" value="NZ_FXEG02000002.1"/>
</dbReference>
<gene>
    <name evidence="1" type="ORF">MAAFP003_2519</name>
</gene>
<dbReference type="Gene3D" id="3.40.50.150">
    <property type="entry name" value="Vaccinia Virus protein VP39"/>
    <property type="match status" value="1"/>
</dbReference>
<evidence type="ECO:0000313" key="1">
    <source>
        <dbReference type="EMBL" id="SOX53843.1"/>
    </source>
</evidence>
<dbReference type="AlphaFoldDB" id="A0A2K4YAN8"/>
<accession>A0A2K4YAN8</accession>
<dbReference type="GO" id="GO:0008168">
    <property type="term" value="F:methyltransferase activity"/>
    <property type="evidence" value="ECO:0007669"/>
    <property type="project" value="UniProtKB-KW"/>
</dbReference>